<name>A0A0L0HGY7_SPIPD</name>
<dbReference type="VEuPathDB" id="FungiDB:SPPG_04477"/>
<dbReference type="Gene3D" id="1.20.1280.50">
    <property type="match status" value="1"/>
</dbReference>
<gene>
    <name evidence="2" type="ORF">SPPG_04477</name>
</gene>
<proteinExistence type="predicted"/>
<protein>
    <recommendedName>
        <fullName evidence="1">F-box domain-containing protein</fullName>
    </recommendedName>
</protein>
<dbReference type="GeneID" id="27687922"/>
<evidence type="ECO:0000313" key="2">
    <source>
        <dbReference type="EMBL" id="KND00135.1"/>
    </source>
</evidence>
<dbReference type="InParanoid" id="A0A0L0HGY7"/>
<dbReference type="EMBL" id="KQ257456">
    <property type="protein sequence ID" value="KND00135.1"/>
    <property type="molecule type" value="Genomic_DNA"/>
</dbReference>
<dbReference type="Proteomes" id="UP000053201">
    <property type="component" value="Unassembled WGS sequence"/>
</dbReference>
<keyword evidence="3" id="KW-1185">Reference proteome</keyword>
<evidence type="ECO:0000313" key="3">
    <source>
        <dbReference type="Proteomes" id="UP000053201"/>
    </source>
</evidence>
<dbReference type="SUPFAM" id="SSF81383">
    <property type="entry name" value="F-box domain"/>
    <property type="match status" value="1"/>
</dbReference>
<organism evidence="2 3">
    <name type="scientific">Spizellomyces punctatus (strain DAOM BR117)</name>
    <dbReference type="NCBI Taxonomy" id="645134"/>
    <lineage>
        <taxon>Eukaryota</taxon>
        <taxon>Fungi</taxon>
        <taxon>Fungi incertae sedis</taxon>
        <taxon>Chytridiomycota</taxon>
        <taxon>Chytridiomycota incertae sedis</taxon>
        <taxon>Chytridiomycetes</taxon>
        <taxon>Spizellomycetales</taxon>
        <taxon>Spizellomycetaceae</taxon>
        <taxon>Spizellomyces</taxon>
    </lineage>
</organism>
<evidence type="ECO:0000259" key="1">
    <source>
        <dbReference type="PROSITE" id="PS50181"/>
    </source>
</evidence>
<accession>A0A0L0HGY7</accession>
<dbReference type="InterPro" id="IPR001810">
    <property type="entry name" value="F-box_dom"/>
</dbReference>
<dbReference type="Pfam" id="PF12937">
    <property type="entry name" value="F-box-like"/>
    <property type="match status" value="1"/>
</dbReference>
<sequence>MGQDTSSFEDTESSAHLPADLDFSMNTQISKPAEPLVLRRHNKAPSVSSCSYSSSSSWISDTTTLVDSTDIMVSLYSPIQDLPTDLLLHLLRYLPPLSLHTLSRTCKPLHKLIAANLDALYRYHTIARFGLSSPHLKHYHALRLAHEGIQEQTWADMYWRLTVCKTRWVGWALDRATNGFEAYPMEFVIRDVGLLSKRKGDMSIDAVCRWRSVGDALTGVSGTLSIPSHHSTQPTSISFVEHTLLRGPNTIALPNRYVGSIWGSVMIGWYDPGGTRDMRGVFGVVMEECFGEDCIAPTSNLDDQPLFDTLSDGRQVIFNYSGMLTNVVEGTNYSVALRVDLRSNTGSLAIANGNSSRPFTLCASGRALRVQLPSPPSTNSEALSWWEIPRFNGPEGEVDLRKVGNGILGLFREPALGVFYVRPCGEDQNYR</sequence>
<dbReference type="AlphaFoldDB" id="A0A0L0HGY7"/>
<dbReference type="RefSeq" id="XP_016608174.1">
    <property type="nucleotide sequence ID" value="XM_016752711.1"/>
</dbReference>
<dbReference type="PROSITE" id="PS50181">
    <property type="entry name" value="FBOX"/>
    <property type="match status" value="1"/>
</dbReference>
<feature type="domain" description="F-box" evidence="1">
    <location>
        <begin position="76"/>
        <end position="124"/>
    </location>
</feature>
<dbReference type="OrthoDB" id="2126715at2759"/>
<dbReference type="InterPro" id="IPR036047">
    <property type="entry name" value="F-box-like_dom_sf"/>
</dbReference>
<reference evidence="2 3" key="1">
    <citation type="submission" date="2009-08" db="EMBL/GenBank/DDBJ databases">
        <title>The Genome Sequence of Spizellomyces punctatus strain DAOM BR117.</title>
        <authorList>
            <consortium name="The Broad Institute Genome Sequencing Platform"/>
            <person name="Russ C."/>
            <person name="Cuomo C."/>
            <person name="Shea T."/>
            <person name="Young S.K."/>
            <person name="Zeng Q."/>
            <person name="Koehrsen M."/>
            <person name="Haas B."/>
            <person name="Borodovsky M."/>
            <person name="Guigo R."/>
            <person name="Alvarado L."/>
            <person name="Berlin A."/>
            <person name="Bochicchio J."/>
            <person name="Borenstein D."/>
            <person name="Chapman S."/>
            <person name="Chen Z."/>
            <person name="Engels R."/>
            <person name="Freedman E."/>
            <person name="Gellesch M."/>
            <person name="Goldberg J."/>
            <person name="Griggs A."/>
            <person name="Gujja S."/>
            <person name="Heiman D."/>
            <person name="Hepburn T."/>
            <person name="Howarth C."/>
            <person name="Jen D."/>
            <person name="Larson L."/>
            <person name="Lewis B."/>
            <person name="Mehta T."/>
            <person name="Park D."/>
            <person name="Pearson M."/>
            <person name="Roberts A."/>
            <person name="Saif S."/>
            <person name="Shenoy N."/>
            <person name="Sisk P."/>
            <person name="Stolte C."/>
            <person name="Sykes S."/>
            <person name="Thomson T."/>
            <person name="Walk T."/>
            <person name="White J."/>
            <person name="Yandava C."/>
            <person name="Burger G."/>
            <person name="Gray M.W."/>
            <person name="Holland P.W.H."/>
            <person name="King N."/>
            <person name="Lang F.B.F."/>
            <person name="Roger A.J."/>
            <person name="Ruiz-Trillo I."/>
            <person name="Lander E."/>
            <person name="Nusbaum C."/>
        </authorList>
    </citation>
    <scope>NUCLEOTIDE SEQUENCE [LARGE SCALE GENOMIC DNA]</scope>
    <source>
        <strain evidence="2 3">DAOM BR117</strain>
    </source>
</reference>